<dbReference type="PANTHER" id="PTHR23292:SF6">
    <property type="entry name" value="FI16602P1-RELATED"/>
    <property type="match status" value="1"/>
</dbReference>
<protein>
    <recommendedName>
        <fullName evidence="8">LITAF domain-containing protein</fullName>
    </recommendedName>
</protein>
<dbReference type="GO" id="GO:0016020">
    <property type="term" value="C:membrane"/>
    <property type="evidence" value="ECO:0007669"/>
    <property type="project" value="UniProtKB-SubCell"/>
</dbReference>
<comment type="similarity">
    <text evidence="2">Belongs to the CDIP1/LITAF family.</text>
</comment>
<dbReference type="PROSITE" id="PS51837">
    <property type="entry name" value="LITAF"/>
    <property type="match status" value="1"/>
</dbReference>
<evidence type="ECO:0000256" key="5">
    <source>
        <dbReference type="ARBA" id="ARBA00023136"/>
    </source>
</evidence>
<evidence type="ECO:0000259" key="8">
    <source>
        <dbReference type="PROSITE" id="PS51837"/>
    </source>
</evidence>
<evidence type="ECO:0000256" key="4">
    <source>
        <dbReference type="ARBA" id="ARBA00022833"/>
    </source>
</evidence>
<dbReference type="OrthoDB" id="5599753at2759"/>
<evidence type="ECO:0000256" key="2">
    <source>
        <dbReference type="ARBA" id="ARBA00005975"/>
    </source>
</evidence>
<comment type="caution">
    <text evidence="9">The sequence shown here is derived from an EMBL/GenBank/DDBJ whole genome shotgun (WGS) entry which is preliminary data.</text>
</comment>
<dbReference type="InterPro" id="IPR037519">
    <property type="entry name" value="LITAF_fam"/>
</dbReference>
<evidence type="ECO:0000313" key="10">
    <source>
        <dbReference type="Proteomes" id="UP001149813"/>
    </source>
</evidence>
<evidence type="ECO:0000256" key="7">
    <source>
        <dbReference type="SAM" id="Phobius"/>
    </source>
</evidence>
<reference evidence="9" key="1">
    <citation type="submission" date="2022-07" db="EMBL/GenBank/DDBJ databases">
        <title>Phylogenomic reconstructions and comparative analyses of Kickxellomycotina fungi.</title>
        <authorList>
            <person name="Reynolds N.K."/>
            <person name="Stajich J.E."/>
            <person name="Barry K."/>
            <person name="Grigoriev I.V."/>
            <person name="Crous P."/>
            <person name="Smith M.E."/>
        </authorList>
    </citation>
    <scope>NUCLEOTIDE SEQUENCE</scope>
    <source>
        <strain evidence="9">NBRC 32514</strain>
    </source>
</reference>
<feature type="compositionally biased region" description="Low complexity" evidence="6">
    <location>
        <begin position="19"/>
        <end position="32"/>
    </location>
</feature>
<name>A0A9W7XVR6_9FUNG</name>
<dbReference type="Proteomes" id="UP001149813">
    <property type="component" value="Unassembled WGS sequence"/>
</dbReference>
<dbReference type="InterPro" id="IPR006629">
    <property type="entry name" value="LITAF"/>
</dbReference>
<keyword evidence="3" id="KW-0479">Metal-binding</keyword>
<dbReference type="SMART" id="SM00714">
    <property type="entry name" value="LITAF"/>
    <property type="match status" value="1"/>
</dbReference>
<keyword evidence="10" id="KW-1185">Reference proteome</keyword>
<keyword evidence="7" id="KW-1133">Transmembrane helix</keyword>
<keyword evidence="5 7" id="KW-0472">Membrane</keyword>
<accession>A0A9W7XVR6</accession>
<evidence type="ECO:0000256" key="1">
    <source>
        <dbReference type="ARBA" id="ARBA00004170"/>
    </source>
</evidence>
<comment type="subcellular location">
    <subcellularLocation>
        <location evidence="1">Membrane</location>
        <topology evidence="1">Peripheral membrane protein</topology>
    </subcellularLocation>
</comment>
<feature type="domain" description="LITAF" evidence="8">
    <location>
        <begin position="249"/>
        <end position="331"/>
    </location>
</feature>
<evidence type="ECO:0000313" key="9">
    <source>
        <dbReference type="EMBL" id="KAJ1719389.1"/>
    </source>
</evidence>
<feature type="region of interest" description="Disordered" evidence="6">
    <location>
        <begin position="1"/>
        <end position="37"/>
    </location>
</feature>
<keyword evidence="7" id="KW-0812">Transmembrane</keyword>
<proteinExistence type="inferred from homology"/>
<keyword evidence="4" id="KW-0862">Zinc</keyword>
<evidence type="ECO:0000256" key="3">
    <source>
        <dbReference type="ARBA" id="ARBA00022723"/>
    </source>
</evidence>
<dbReference type="PANTHER" id="PTHR23292">
    <property type="entry name" value="LIPOPOLYSACCHARIDE-INDUCED TUMOR NECROSIS FACTOR-ALPHA FACTOR"/>
    <property type="match status" value="1"/>
</dbReference>
<dbReference type="EMBL" id="JANBOJ010000411">
    <property type="protein sequence ID" value="KAJ1719389.1"/>
    <property type="molecule type" value="Genomic_DNA"/>
</dbReference>
<organism evidence="9 10">
    <name type="scientific">Coemansia erecta</name>
    <dbReference type="NCBI Taxonomy" id="147472"/>
    <lineage>
        <taxon>Eukaryota</taxon>
        <taxon>Fungi</taxon>
        <taxon>Fungi incertae sedis</taxon>
        <taxon>Zoopagomycota</taxon>
        <taxon>Kickxellomycotina</taxon>
        <taxon>Kickxellomycetes</taxon>
        <taxon>Kickxellales</taxon>
        <taxon>Kickxellaceae</taxon>
        <taxon>Coemansia</taxon>
    </lineage>
</organism>
<sequence length="334" mass="37508">MSSYLHRPIGSSFPDPRQRNGSAGGSQRRAAATRNIDSMDCPAGGAVMLHDPVGHSAHMTMPEPAAVPDSYFNSTSNIGREVRQEDLNEPDPLLAATMRDLYEDMAPTAAVRSWNREYIDRAYPHNHNQRAHVQQNQTQVYQPRRIEMQPEQNLISHELPEYSQANYSHSGLAHSPATSEQSDYSPTIFEQERHAEQPQPGEHHSHQDYFDAHHFEQDGLDNSYEHIGGLQRRMPSVHSTSGYGMYGEGAPTGPSAAESLGRQAQTVECPWCHARVTTRIKRRIGFKAGGAAVLVAAIAWPLFWVPLVVPGLHRKTHFCPQCRRKIGRGRRYYQ</sequence>
<dbReference type="GO" id="GO:0008270">
    <property type="term" value="F:zinc ion binding"/>
    <property type="evidence" value="ECO:0007669"/>
    <property type="project" value="TreeGrafter"/>
</dbReference>
<evidence type="ECO:0000256" key="6">
    <source>
        <dbReference type="SAM" id="MobiDB-lite"/>
    </source>
</evidence>
<dbReference type="AlphaFoldDB" id="A0A9W7XVR6"/>
<feature type="transmembrane region" description="Helical" evidence="7">
    <location>
        <begin position="284"/>
        <end position="304"/>
    </location>
</feature>
<gene>
    <name evidence="9" type="ORF">LPJ53_005844</name>
</gene>
<dbReference type="Pfam" id="PF10601">
    <property type="entry name" value="zf-LITAF-like"/>
    <property type="match status" value="1"/>
</dbReference>